<comment type="caution">
    <text evidence="2">The sequence shown here is derived from an EMBL/GenBank/DDBJ whole genome shotgun (WGS) entry which is preliminary data.</text>
</comment>
<name>A0AA43QHK9_9LECA</name>
<evidence type="ECO:0000313" key="2">
    <source>
        <dbReference type="EMBL" id="MDI1486685.1"/>
    </source>
</evidence>
<gene>
    <name evidence="2" type="ORF">OHK93_005945</name>
</gene>
<proteinExistence type="predicted"/>
<keyword evidence="1" id="KW-1133">Transmembrane helix</keyword>
<evidence type="ECO:0000313" key="3">
    <source>
        <dbReference type="Proteomes" id="UP001161017"/>
    </source>
</evidence>
<dbReference type="AlphaFoldDB" id="A0AA43QHK9"/>
<keyword evidence="1" id="KW-0472">Membrane</keyword>
<protein>
    <submittedName>
        <fullName evidence="2">Uncharacterized protein</fullName>
    </submittedName>
</protein>
<dbReference type="EMBL" id="JAPUFD010000004">
    <property type="protein sequence ID" value="MDI1486685.1"/>
    <property type="molecule type" value="Genomic_DNA"/>
</dbReference>
<keyword evidence="3" id="KW-1185">Reference proteome</keyword>
<accession>A0AA43QHK9</accession>
<reference evidence="2" key="1">
    <citation type="journal article" date="2023" name="Genome Biol. Evol.">
        <title>First Whole Genome Sequence and Flow Cytometry Genome Size Data for the Lichen-Forming Fungus Ramalina farinacea (Ascomycota).</title>
        <authorList>
            <person name="Llewellyn T."/>
            <person name="Mian S."/>
            <person name="Hill R."/>
            <person name="Leitch I.J."/>
            <person name="Gaya E."/>
        </authorList>
    </citation>
    <scope>NUCLEOTIDE SEQUENCE</scope>
    <source>
        <strain evidence="2">LIQ254RAFAR</strain>
    </source>
</reference>
<organism evidence="2 3">
    <name type="scientific">Ramalina farinacea</name>
    <dbReference type="NCBI Taxonomy" id="258253"/>
    <lineage>
        <taxon>Eukaryota</taxon>
        <taxon>Fungi</taxon>
        <taxon>Dikarya</taxon>
        <taxon>Ascomycota</taxon>
        <taxon>Pezizomycotina</taxon>
        <taxon>Lecanoromycetes</taxon>
        <taxon>OSLEUM clade</taxon>
        <taxon>Lecanoromycetidae</taxon>
        <taxon>Lecanorales</taxon>
        <taxon>Lecanorineae</taxon>
        <taxon>Ramalinaceae</taxon>
        <taxon>Ramalina</taxon>
    </lineage>
</organism>
<evidence type="ECO:0000256" key="1">
    <source>
        <dbReference type="SAM" id="Phobius"/>
    </source>
</evidence>
<dbReference type="Proteomes" id="UP001161017">
    <property type="component" value="Unassembled WGS sequence"/>
</dbReference>
<keyword evidence="1" id="KW-0812">Transmembrane</keyword>
<sequence length="68" mass="7526">MSSSDEAMGGHRFMIPFLVAMMLLTGVCNTLLSKYQDLQCVANCDSPDPDQIRRFSQPVIQTYAPVAD</sequence>
<feature type="transmembrane region" description="Helical" evidence="1">
    <location>
        <begin position="13"/>
        <end position="32"/>
    </location>
</feature>